<dbReference type="Proteomes" id="UP000085678">
    <property type="component" value="Unplaced"/>
</dbReference>
<evidence type="ECO:0000313" key="15">
    <source>
        <dbReference type="RefSeq" id="XP_013403443.1"/>
    </source>
</evidence>
<evidence type="ECO:0000256" key="10">
    <source>
        <dbReference type="ARBA" id="ARBA00023136"/>
    </source>
</evidence>
<dbReference type="InterPro" id="IPR018108">
    <property type="entry name" value="MCP_transmembrane"/>
</dbReference>
<dbReference type="KEGG" id="lak:106177271"/>
<evidence type="ECO:0000256" key="9">
    <source>
        <dbReference type="ARBA" id="ARBA00023128"/>
    </source>
</evidence>
<proteinExistence type="inferred from homology"/>
<feature type="repeat" description="Solcar" evidence="11">
    <location>
        <begin position="220"/>
        <end position="305"/>
    </location>
</feature>
<dbReference type="KEGG" id="lak:106168800"/>
<dbReference type="InterPro" id="IPR002067">
    <property type="entry name" value="MCP"/>
</dbReference>
<dbReference type="SUPFAM" id="SSF103506">
    <property type="entry name" value="Mitochondrial carrier"/>
    <property type="match status" value="1"/>
</dbReference>
<sequence>MTSAPKVPEFTLGTKILSAGLAACTADVITFPLDMAKVRLQIQGESALISACGAHLAGAPPKYHGVFGTIRTIVIHEGARGLYGGLVAGLQRQMCFASVRIGLYDHVKGYYHSFFNRPVSEPHIGIRILAGVTTGALAVQIAQPTDVVKVRMQAQGNGVLPKRYDSAFSAYKTIAKQEGIRGLWKGTIPNMTRNAVVNCCELVSYDIIKEKILDYDLMSDNMPCHFVSGFGAGFVTTVIASPVDVVKTRFMNSGKGTYRGAFHCATKMLMEEGPMAFYKGFTPSFLRLGSWNIAMFVCFEQYKRFMYRAKASSDSMAV</sequence>
<gene>
    <name evidence="14 15" type="primary">LOC106168800</name>
    <name evidence="16" type="synonym">LOC106177271</name>
</gene>
<dbReference type="PANTHER" id="PTHR45618">
    <property type="entry name" value="MITOCHONDRIAL DICARBOXYLATE CARRIER-RELATED"/>
    <property type="match status" value="1"/>
</dbReference>
<keyword evidence="6" id="KW-0677">Repeat</keyword>
<evidence type="ECO:0000256" key="12">
    <source>
        <dbReference type="RuleBase" id="RU000488"/>
    </source>
</evidence>
<dbReference type="OrthoDB" id="448427at2759"/>
<dbReference type="RefSeq" id="XP_013403442.1">
    <property type="nucleotide sequence ID" value="XM_013547988.1"/>
</dbReference>
<dbReference type="InterPro" id="IPR023395">
    <property type="entry name" value="MCP_dom_sf"/>
</dbReference>
<protein>
    <submittedName>
        <fullName evidence="14 15 16">Mitochondrial uncoupling protein 2</fullName>
    </submittedName>
</protein>
<dbReference type="AlphaFoldDB" id="A0A1S3IZK3"/>
<name>A0A1S3IZK3_LINAN</name>
<dbReference type="Pfam" id="PF00153">
    <property type="entry name" value="Mito_carr"/>
    <property type="match status" value="3"/>
</dbReference>
<dbReference type="GO" id="GO:0005743">
    <property type="term" value="C:mitochondrial inner membrane"/>
    <property type="evidence" value="ECO:0007669"/>
    <property type="project" value="UniProtKB-SubCell"/>
</dbReference>
<dbReference type="RefSeq" id="XP_013415451.1">
    <property type="nucleotide sequence ID" value="XM_013559997.1"/>
</dbReference>
<keyword evidence="4 12" id="KW-0813">Transport</keyword>
<keyword evidence="8" id="KW-1133">Transmembrane helix</keyword>
<dbReference type="FunFam" id="1.50.40.10:FF:000008">
    <property type="entry name" value="Mitochondrial uncoupling protein 2"/>
    <property type="match status" value="1"/>
</dbReference>
<evidence type="ECO:0000256" key="4">
    <source>
        <dbReference type="ARBA" id="ARBA00022448"/>
    </source>
</evidence>
<evidence type="ECO:0000256" key="8">
    <source>
        <dbReference type="ARBA" id="ARBA00022989"/>
    </source>
</evidence>
<dbReference type="OMA" id="MMVTKKR"/>
<accession>A0A1S3IZK3</accession>
<keyword evidence="7" id="KW-0999">Mitochondrion inner membrane</keyword>
<dbReference type="STRING" id="7574.A0A1S3IZK3"/>
<dbReference type="InterPro" id="IPR050391">
    <property type="entry name" value="Mito_Metabolite_Transporter"/>
</dbReference>
<dbReference type="RefSeq" id="XP_013403443.1">
    <property type="nucleotide sequence ID" value="XM_013547989.1"/>
</dbReference>
<evidence type="ECO:0000256" key="5">
    <source>
        <dbReference type="ARBA" id="ARBA00022692"/>
    </source>
</evidence>
<dbReference type="PRINTS" id="PR00784">
    <property type="entry name" value="MTUNCOUPLING"/>
</dbReference>
<evidence type="ECO:0000256" key="7">
    <source>
        <dbReference type="ARBA" id="ARBA00022792"/>
    </source>
</evidence>
<dbReference type="PROSITE" id="PS50920">
    <property type="entry name" value="SOLCAR"/>
    <property type="match status" value="3"/>
</dbReference>
<feature type="repeat" description="Solcar" evidence="11">
    <location>
        <begin position="14"/>
        <end position="110"/>
    </location>
</feature>
<keyword evidence="10 11" id="KW-0472">Membrane</keyword>
<evidence type="ECO:0000256" key="6">
    <source>
        <dbReference type="ARBA" id="ARBA00022737"/>
    </source>
</evidence>
<comment type="subcellular location">
    <subcellularLocation>
        <location evidence="2">Mitochondrion inner membrane</location>
    </subcellularLocation>
    <subcellularLocation>
        <location evidence="1">Mitochondrion membrane</location>
        <topology evidence="1">Multi-pass membrane protein</topology>
    </subcellularLocation>
</comment>
<evidence type="ECO:0000256" key="11">
    <source>
        <dbReference type="PROSITE-ProRule" id="PRU00282"/>
    </source>
</evidence>
<reference evidence="14 15" key="1">
    <citation type="submission" date="2025-04" db="UniProtKB">
        <authorList>
            <consortium name="RefSeq"/>
        </authorList>
    </citation>
    <scope>IDENTIFICATION</scope>
    <source>
        <tissue evidence="14 15">Gonads</tissue>
    </source>
</reference>
<evidence type="ECO:0000313" key="13">
    <source>
        <dbReference type="Proteomes" id="UP000085678"/>
    </source>
</evidence>
<dbReference type="GeneID" id="106168800"/>
<keyword evidence="5 11" id="KW-0812">Transmembrane</keyword>
<comment type="similarity">
    <text evidence="3 12">Belongs to the mitochondrial carrier (TC 2.A.29) family.</text>
</comment>
<dbReference type="Gene3D" id="1.50.40.10">
    <property type="entry name" value="Mitochondrial carrier domain"/>
    <property type="match status" value="1"/>
</dbReference>
<evidence type="ECO:0000256" key="2">
    <source>
        <dbReference type="ARBA" id="ARBA00004273"/>
    </source>
</evidence>
<dbReference type="GO" id="GO:0055085">
    <property type="term" value="P:transmembrane transport"/>
    <property type="evidence" value="ECO:0007669"/>
    <property type="project" value="InterPro"/>
</dbReference>
<evidence type="ECO:0000313" key="14">
    <source>
        <dbReference type="RefSeq" id="XP_013403442.1"/>
    </source>
</evidence>
<dbReference type="GeneID" id="106177271"/>
<evidence type="ECO:0000313" key="16">
    <source>
        <dbReference type="RefSeq" id="XP_013415451.1"/>
    </source>
</evidence>
<feature type="repeat" description="Solcar" evidence="11">
    <location>
        <begin position="122"/>
        <end position="211"/>
    </location>
</feature>
<organism evidence="13 15">
    <name type="scientific">Lingula anatina</name>
    <name type="common">Brachiopod</name>
    <name type="synonym">Lingula unguis</name>
    <dbReference type="NCBI Taxonomy" id="7574"/>
    <lineage>
        <taxon>Eukaryota</taxon>
        <taxon>Metazoa</taxon>
        <taxon>Spiralia</taxon>
        <taxon>Lophotrochozoa</taxon>
        <taxon>Brachiopoda</taxon>
        <taxon>Linguliformea</taxon>
        <taxon>Lingulata</taxon>
        <taxon>Lingulida</taxon>
        <taxon>Linguloidea</taxon>
        <taxon>Lingulidae</taxon>
        <taxon>Lingula</taxon>
    </lineage>
</organism>
<evidence type="ECO:0000256" key="3">
    <source>
        <dbReference type="ARBA" id="ARBA00006375"/>
    </source>
</evidence>
<keyword evidence="9" id="KW-0496">Mitochondrion</keyword>
<keyword evidence="13" id="KW-1185">Reference proteome</keyword>
<evidence type="ECO:0000256" key="1">
    <source>
        <dbReference type="ARBA" id="ARBA00004225"/>
    </source>
</evidence>